<evidence type="ECO:0000259" key="1">
    <source>
        <dbReference type="Pfam" id="PF14111"/>
    </source>
</evidence>
<feature type="domain" description="DUF4283" evidence="1">
    <location>
        <begin position="38"/>
        <end position="110"/>
    </location>
</feature>
<dbReference type="RefSeq" id="XP_035546225.1">
    <property type="nucleotide sequence ID" value="XM_035690332.1"/>
</dbReference>
<dbReference type="Proteomes" id="UP000235220">
    <property type="component" value="Chromosome 1"/>
</dbReference>
<dbReference type="PANTHER" id="PTHR31286">
    <property type="entry name" value="GLYCINE-RICH CELL WALL STRUCTURAL PROTEIN 1.8-LIKE"/>
    <property type="match status" value="1"/>
</dbReference>
<dbReference type="InterPro" id="IPR040256">
    <property type="entry name" value="At4g02000-like"/>
</dbReference>
<dbReference type="Pfam" id="PF14111">
    <property type="entry name" value="DUF4283"/>
    <property type="match status" value="1"/>
</dbReference>
<dbReference type="KEGG" id="jre:118348499"/>
<gene>
    <name evidence="3" type="primary">LOC118348499</name>
</gene>
<name>A0A6P9EDA5_JUGRE</name>
<organism evidence="2 3">
    <name type="scientific">Juglans regia</name>
    <name type="common">English walnut</name>
    <dbReference type="NCBI Taxonomy" id="51240"/>
    <lineage>
        <taxon>Eukaryota</taxon>
        <taxon>Viridiplantae</taxon>
        <taxon>Streptophyta</taxon>
        <taxon>Embryophyta</taxon>
        <taxon>Tracheophyta</taxon>
        <taxon>Spermatophyta</taxon>
        <taxon>Magnoliopsida</taxon>
        <taxon>eudicotyledons</taxon>
        <taxon>Gunneridae</taxon>
        <taxon>Pentapetalae</taxon>
        <taxon>rosids</taxon>
        <taxon>fabids</taxon>
        <taxon>Fagales</taxon>
        <taxon>Juglandaceae</taxon>
        <taxon>Juglans</taxon>
    </lineage>
</organism>
<evidence type="ECO:0000313" key="2">
    <source>
        <dbReference type="Proteomes" id="UP000235220"/>
    </source>
</evidence>
<dbReference type="AlphaFoldDB" id="A0A6P9EDA5"/>
<accession>A0A6P9EDA5</accession>
<keyword evidence="2" id="KW-1185">Reference proteome</keyword>
<proteinExistence type="predicted"/>
<dbReference type="OrthoDB" id="1743559at2759"/>
<dbReference type="InParanoid" id="A0A6P9EDA5"/>
<dbReference type="InterPro" id="IPR025558">
    <property type="entry name" value="DUF4283"/>
</dbReference>
<protein>
    <submittedName>
        <fullName evidence="3">Uncharacterized protein LOC118348499</fullName>
    </submittedName>
</protein>
<dbReference type="GeneID" id="118348499"/>
<reference evidence="3" key="1">
    <citation type="submission" date="2025-08" db="UniProtKB">
        <authorList>
            <consortium name="RefSeq"/>
        </authorList>
    </citation>
    <scope>IDENTIFICATION</scope>
    <source>
        <tissue evidence="3">Leaves</tissue>
    </source>
</reference>
<dbReference type="PANTHER" id="PTHR31286:SF62">
    <property type="entry name" value="ZINC FINGER, CCHC-TYPE-LIKE PROTEIN"/>
    <property type="match status" value="1"/>
</dbReference>
<sequence length="181" mass="21171">MVLEEEELSKRWERLNLSSEESSIFHVPHKTKKWARGNHCIVGRVLTEKGVNNEAFRKTMSQVWRLEGWVRFKEVGGQSFLIEFQQVTDKEKTLSGRPWFFDRNLVTFQEVDDSVSINSMHFKFEPFWVQLQNLPLATMTEEVGNQFGASIGHVIRVDAEFDGLAWGRCLRVRVAVKFYNM</sequence>
<evidence type="ECO:0000313" key="3">
    <source>
        <dbReference type="RefSeq" id="XP_035546225.1"/>
    </source>
</evidence>